<dbReference type="AlphaFoldDB" id="M4DFC5"/>
<reference evidence="1 2" key="1">
    <citation type="journal article" date="2011" name="Nat. Genet.">
        <title>The genome of the mesopolyploid crop species Brassica rapa.</title>
        <authorList>
            <consortium name="Brassica rapa Genome Sequencing Project Consortium"/>
            <person name="Wang X."/>
            <person name="Wang H."/>
            <person name="Wang J."/>
            <person name="Sun R."/>
            <person name="Wu J."/>
            <person name="Liu S."/>
            <person name="Bai Y."/>
            <person name="Mun J.H."/>
            <person name="Bancroft I."/>
            <person name="Cheng F."/>
            <person name="Huang S."/>
            <person name="Li X."/>
            <person name="Hua W."/>
            <person name="Wang J."/>
            <person name="Wang X."/>
            <person name="Freeling M."/>
            <person name="Pires J.C."/>
            <person name="Paterson A.H."/>
            <person name="Chalhoub B."/>
            <person name="Wang B."/>
            <person name="Hayward A."/>
            <person name="Sharpe A.G."/>
            <person name="Park B.S."/>
            <person name="Weisshaar B."/>
            <person name="Liu B."/>
            <person name="Li B."/>
            <person name="Liu B."/>
            <person name="Tong C."/>
            <person name="Song C."/>
            <person name="Duran C."/>
            <person name="Peng C."/>
            <person name="Geng C."/>
            <person name="Koh C."/>
            <person name="Lin C."/>
            <person name="Edwards D."/>
            <person name="Mu D."/>
            <person name="Shen D."/>
            <person name="Soumpourou E."/>
            <person name="Li F."/>
            <person name="Fraser F."/>
            <person name="Conant G."/>
            <person name="Lassalle G."/>
            <person name="King G.J."/>
            <person name="Bonnema G."/>
            <person name="Tang H."/>
            <person name="Wang H."/>
            <person name="Belcram H."/>
            <person name="Zhou H."/>
            <person name="Hirakawa H."/>
            <person name="Abe H."/>
            <person name="Guo H."/>
            <person name="Wang H."/>
            <person name="Jin H."/>
            <person name="Parkin I.A."/>
            <person name="Batley J."/>
            <person name="Kim J.S."/>
            <person name="Just J."/>
            <person name="Li J."/>
            <person name="Xu J."/>
            <person name="Deng J."/>
            <person name="Kim J.A."/>
            <person name="Li J."/>
            <person name="Yu J."/>
            <person name="Meng J."/>
            <person name="Wang J."/>
            <person name="Min J."/>
            <person name="Poulain J."/>
            <person name="Wang J."/>
            <person name="Hatakeyama K."/>
            <person name="Wu K."/>
            <person name="Wang L."/>
            <person name="Fang L."/>
            <person name="Trick M."/>
            <person name="Links M.G."/>
            <person name="Zhao M."/>
            <person name="Jin M."/>
            <person name="Ramchiary N."/>
            <person name="Drou N."/>
            <person name="Berkman P.J."/>
            <person name="Cai Q."/>
            <person name="Huang Q."/>
            <person name="Li R."/>
            <person name="Tabata S."/>
            <person name="Cheng S."/>
            <person name="Zhang S."/>
            <person name="Zhang S."/>
            <person name="Huang S."/>
            <person name="Sato S."/>
            <person name="Sun S."/>
            <person name="Kwon S.J."/>
            <person name="Choi S.R."/>
            <person name="Lee T.H."/>
            <person name="Fan W."/>
            <person name="Zhao X."/>
            <person name="Tan X."/>
            <person name="Xu X."/>
            <person name="Wang Y."/>
            <person name="Qiu Y."/>
            <person name="Yin Y."/>
            <person name="Li Y."/>
            <person name="Du Y."/>
            <person name="Liao Y."/>
            <person name="Lim Y."/>
            <person name="Narusaka Y."/>
            <person name="Wang Y."/>
            <person name="Wang Z."/>
            <person name="Li Z."/>
            <person name="Wang Z."/>
            <person name="Xiong Z."/>
            <person name="Zhang Z."/>
        </authorList>
    </citation>
    <scope>NUCLEOTIDE SEQUENCE [LARGE SCALE GENOMIC DNA]</scope>
    <source>
        <strain evidence="1 2">cv. Chiifu-401-42</strain>
    </source>
</reference>
<keyword evidence="2" id="KW-1185">Reference proteome</keyword>
<dbReference type="PANTHER" id="PTHR47382">
    <property type="entry name" value="U-BOX DOMAIN-CONTAINING PROTEIN 52-LIKE"/>
    <property type="match status" value="1"/>
</dbReference>
<dbReference type="InParanoid" id="M4DFC5"/>
<proteinExistence type="predicted"/>
<dbReference type="PANTHER" id="PTHR47382:SF9">
    <property type="entry name" value="U-BOX KINASE FAMILY PROTEIN"/>
    <property type="match status" value="1"/>
</dbReference>
<accession>M4DFC5</accession>
<sequence>MNYFFKKSYLETKPVLDQVPTKAGSDVASPSQSLTIAVALSGSTKSKNVLKWALRKFSSDKNVIFKLIHVHPKITSVPTPSGKTVYMSEAPEDVVATYRRKTMEDTKETLLKPYRKIEWEIVTFNVKYGGYWVKNLAGDVGYIGGEVKTLEGKPEDLYVMLGTEFRHGLYGQSLWYKLPFEDHKDRKILGGLWWSHEAQLLVCDGGMELFELGFWQLRLVVSVVE</sequence>
<dbReference type="HOGENOM" id="CLU_1231428_0_0_1"/>
<name>M4DFC5_BRACM</name>
<dbReference type="Proteomes" id="UP000011750">
    <property type="component" value="Chromosome A10"/>
</dbReference>
<dbReference type="EnsemblPlants" id="Bra015197.1">
    <property type="protein sequence ID" value="Bra015197.1-P"/>
    <property type="gene ID" value="Bra015197"/>
</dbReference>
<evidence type="ECO:0000313" key="1">
    <source>
        <dbReference type="EnsemblPlants" id="Bra015197.1-P"/>
    </source>
</evidence>
<reference evidence="1" key="3">
    <citation type="submission" date="2023-03" db="UniProtKB">
        <authorList>
            <consortium name="EnsemblPlants"/>
        </authorList>
    </citation>
    <scope>IDENTIFICATION</scope>
    <source>
        <strain evidence="1">cv. Chiifu-401-42</strain>
    </source>
</reference>
<protein>
    <recommendedName>
        <fullName evidence="3">UspA domain-containing protein</fullName>
    </recommendedName>
</protein>
<evidence type="ECO:0000313" key="2">
    <source>
        <dbReference type="Proteomes" id="UP000011750"/>
    </source>
</evidence>
<dbReference type="Gramene" id="Bra015197.1">
    <property type="protein sequence ID" value="Bra015197.1-P"/>
    <property type="gene ID" value="Bra015197"/>
</dbReference>
<reference evidence="1 2" key="2">
    <citation type="journal article" date="2018" name="Hortic Res">
        <title>Improved Brassica rapa reference genome by single-molecule sequencing and chromosome conformation capture technologies.</title>
        <authorList>
            <person name="Zhang L."/>
            <person name="Cai X."/>
            <person name="Wu J."/>
            <person name="Liu M."/>
            <person name="Grob S."/>
            <person name="Cheng F."/>
            <person name="Liang J."/>
            <person name="Cai C."/>
            <person name="Liu Z."/>
            <person name="Liu B."/>
            <person name="Wang F."/>
            <person name="Li S."/>
            <person name="Liu F."/>
            <person name="Li X."/>
            <person name="Cheng L."/>
            <person name="Yang W."/>
            <person name="Li M.H."/>
            <person name="Grossniklaus U."/>
            <person name="Zheng H."/>
            <person name="Wang X."/>
        </authorList>
    </citation>
    <scope>NUCLEOTIDE SEQUENCE [LARGE SCALE GENOMIC DNA]</scope>
    <source>
        <strain evidence="1 2">cv. Chiifu-401-42</strain>
    </source>
</reference>
<dbReference type="STRING" id="51351.M4DFC5"/>
<organism evidence="1 2">
    <name type="scientific">Brassica campestris</name>
    <name type="common">Field mustard</name>
    <dbReference type="NCBI Taxonomy" id="3711"/>
    <lineage>
        <taxon>Eukaryota</taxon>
        <taxon>Viridiplantae</taxon>
        <taxon>Streptophyta</taxon>
        <taxon>Embryophyta</taxon>
        <taxon>Tracheophyta</taxon>
        <taxon>Spermatophyta</taxon>
        <taxon>Magnoliopsida</taxon>
        <taxon>eudicotyledons</taxon>
        <taxon>Gunneridae</taxon>
        <taxon>Pentapetalae</taxon>
        <taxon>rosids</taxon>
        <taxon>malvids</taxon>
        <taxon>Brassicales</taxon>
        <taxon>Brassicaceae</taxon>
        <taxon>Brassiceae</taxon>
        <taxon>Brassica</taxon>
    </lineage>
</organism>
<evidence type="ECO:0008006" key="3">
    <source>
        <dbReference type="Google" id="ProtNLM"/>
    </source>
</evidence>